<evidence type="ECO:0000313" key="6">
    <source>
        <dbReference type="EMBL" id="RNB45181.1"/>
    </source>
</evidence>
<dbReference type="RefSeq" id="WP_122938225.1">
    <property type="nucleotide sequence ID" value="NZ_JBHSNT010000095.1"/>
</dbReference>
<gene>
    <name evidence="6" type="ORF">EDM22_16765</name>
</gene>
<feature type="domain" description="HipA N-terminal subdomain 1" evidence="5">
    <location>
        <begin position="15"/>
        <end position="114"/>
    </location>
</feature>
<dbReference type="PANTHER" id="PTHR37419">
    <property type="entry name" value="SERINE/THREONINE-PROTEIN KINASE TOXIN HIPA"/>
    <property type="match status" value="1"/>
</dbReference>
<keyword evidence="2" id="KW-0808">Transferase</keyword>
<protein>
    <submittedName>
        <fullName evidence="6">Type II toxin-antitoxin system HipA family toxin</fullName>
    </submittedName>
</protein>
<evidence type="ECO:0000259" key="4">
    <source>
        <dbReference type="Pfam" id="PF07804"/>
    </source>
</evidence>
<dbReference type="GO" id="GO:0005829">
    <property type="term" value="C:cytosol"/>
    <property type="evidence" value="ECO:0007669"/>
    <property type="project" value="TreeGrafter"/>
</dbReference>
<proteinExistence type="inferred from homology"/>
<evidence type="ECO:0000256" key="2">
    <source>
        <dbReference type="ARBA" id="ARBA00022679"/>
    </source>
</evidence>
<dbReference type="Pfam" id="PF13657">
    <property type="entry name" value="Couple_hipA"/>
    <property type="match status" value="1"/>
</dbReference>
<reference evidence="6 7" key="1">
    <citation type="submission" date="2018-10" db="EMBL/GenBank/DDBJ databases">
        <title>Isolation, diversity and antibacterial activity of antinobacteria from the wheat rhizosphere soil.</title>
        <authorList>
            <person name="Sun T."/>
        </authorList>
    </citation>
    <scope>NUCLEOTIDE SEQUENCE [LARGE SCALE GENOMIC DNA]</scope>
    <source>
        <strain evidence="6 7">SJ-23</strain>
    </source>
</reference>
<accession>A0A3M8A2I6</accession>
<dbReference type="AlphaFoldDB" id="A0A3M8A2I6"/>
<comment type="caution">
    <text evidence="6">The sequence shown here is derived from an EMBL/GenBank/DDBJ whole genome shotgun (WGS) entry which is preliminary data.</text>
</comment>
<evidence type="ECO:0000313" key="7">
    <source>
        <dbReference type="Proteomes" id="UP000275048"/>
    </source>
</evidence>
<dbReference type="OrthoDB" id="3182374at2"/>
<organism evidence="6 7">
    <name type="scientific">Agromyces tardus</name>
    <dbReference type="NCBI Taxonomy" id="2583849"/>
    <lineage>
        <taxon>Bacteria</taxon>
        <taxon>Bacillati</taxon>
        <taxon>Actinomycetota</taxon>
        <taxon>Actinomycetes</taxon>
        <taxon>Micrococcales</taxon>
        <taxon>Microbacteriaceae</taxon>
        <taxon>Agromyces</taxon>
    </lineage>
</organism>
<comment type="similarity">
    <text evidence="1">Belongs to the HipA Ser/Thr kinase family.</text>
</comment>
<name>A0A3M8A2I6_9MICO</name>
<dbReference type="InterPro" id="IPR012893">
    <property type="entry name" value="HipA-like_C"/>
</dbReference>
<feature type="domain" description="HipA-like C-terminal" evidence="4">
    <location>
        <begin position="150"/>
        <end position="373"/>
    </location>
</feature>
<dbReference type="InterPro" id="IPR017508">
    <property type="entry name" value="HipA_N1"/>
</dbReference>
<dbReference type="PANTHER" id="PTHR37419:SF1">
    <property type="entry name" value="SERINE_THREONINE-PROTEIN KINASE TOXIN HIPA"/>
    <property type="match status" value="1"/>
</dbReference>
<evidence type="ECO:0000259" key="5">
    <source>
        <dbReference type="Pfam" id="PF13657"/>
    </source>
</evidence>
<keyword evidence="7" id="KW-1185">Reference proteome</keyword>
<keyword evidence="3" id="KW-0418">Kinase</keyword>
<dbReference type="Proteomes" id="UP000275048">
    <property type="component" value="Unassembled WGS sequence"/>
</dbReference>
<sequence>MTADLEGLRRVQAADVFKAGRLAARLTRTPDGGVEFRYLDAYLRGDAPTAVAFTLPLGEQPTTTSAGSLPAFFAGLLPEGHRMSVLRRAVKTSANDELSLLLAVGEDAPGDVQVVPEGTAPSEPPPVVGAEASEALDFESLIDELDRHAIPGVQRKASASMISTPLATRSGRYILKLSPIEYPHLVENEAVHLLAARALKVPVSAAAVVHDRDGTAGLLVRRFDRVAIDGAWRRLALEDATQVLAQPPAAKYNVDSEHVVAALAGVCGAPAVATRNLYLQFLFAWLTGNGDLHAKNVAVLQADAAGRPDRGWAIAPIYDIPCTLVYGDDSMALPIAGHTRKLRLRHWREFAAAIGLPERAAASAEQVALRAAARVELAELPFHGSPLNGALRELRLRRGELAGGA</sequence>
<dbReference type="GO" id="GO:0004674">
    <property type="term" value="F:protein serine/threonine kinase activity"/>
    <property type="evidence" value="ECO:0007669"/>
    <property type="project" value="TreeGrafter"/>
</dbReference>
<dbReference type="Pfam" id="PF07804">
    <property type="entry name" value="HipA_C"/>
    <property type="match status" value="1"/>
</dbReference>
<dbReference type="NCBIfam" id="TIGR03071">
    <property type="entry name" value="couple_hipA"/>
    <property type="match status" value="1"/>
</dbReference>
<dbReference type="EMBL" id="RHHB01000053">
    <property type="protein sequence ID" value="RNB45181.1"/>
    <property type="molecule type" value="Genomic_DNA"/>
</dbReference>
<dbReference type="InterPro" id="IPR052028">
    <property type="entry name" value="HipA_Ser/Thr_kinase"/>
</dbReference>
<evidence type="ECO:0000256" key="1">
    <source>
        <dbReference type="ARBA" id="ARBA00010164"/>
    </source>
</evidence>
<evidence type="ECO:0000256" key="3">
    <source>
        <dbReference type="ARBA" id="ARBA00022777"/>
    </source>
</evidence>